<sequence length="213" mass="24246">MIVIPGLIVVVVPILVISFFLMQFYNRCSVQFRRLTSKSLSTLCLFVQDAYLGADSIRTYNVVQNFGERACKIADYASEIHGFLGEIARNWREVEVQVVGIERVQEYINNEPEAEWRKPAKPLSERWPTKGRILFENFCFRYRPDSDLENFSNPGTLRIVEPASGTIRIDDVDIGSIGLHDLRQALTIIPQDPVLFCGTLRSNLDPSMSIVMT</sequence>
<dbReference type="AlphaFoldDB" id="A0A915DL96"/>
<name>A0A915DL96_9BILA</name>
<evidence type="ECO:0000256" key="1">
    <source>
        <dbReference type="ARBA" id="ARBA00022692"/>
    </source>
</evidence>
<keyword evidence="3" id="KW-0067">ATP-binding</keyword>
<organism evidence="7 8">
    <name type="scientific">Ditylenchus dipsaci</name>
    <dbReference type="NCBI Taxonomy" id="166011"/>
    <lineage>
        <taxon>Eukaryota</taxon>
        <taxon>Metazoa</taxon>
        <taxon>Ecdysozoa</taxon>
        <taxon>Nematoda</taxon>
        <taxon>Chromadorea</taxon>
        <taxon>Rhabditida</taxon>
        <taxon>Tylenchina</taxon>
        <taxon>Tylenchomorpha</taxon>
        <taxon>Sphaerularioidea</taxon>
        <taxon>Anguinidae</taxon>
        <taxon>Anguininae</taxon>
        <taxon>Ditylenchus</taxon>
    </lineage>
</organism>
<evidence type="ECO:0000256" key="4">
    <source>
        <dbReference type="ARBA" id="ARBA00022989"/>
    </source>
</evidence>
<dbReference type="InterPro" id="IPR036640">
    <property type="entry name" value="ABC1_TM_sf"/>
</dbReference>
<reference evidence="8" key="1">
    <citation type="submission" date="2022-11" db="UniProtKB">
        <authorList>
            <consortium name="WormBaseParasite"/>
        </authorList>
    </citation>
    <scope>IDENTIFICATION</scope>
</reference>
<keyword evidence="5 6" id="KW-0472">Membrane</keyword>
<dbReference type="Gene3D" id="3.40.50.300">
    <property type="entry name" value="P-loop containing nucleotide triphosphate hydrolases"/>
    <property type="match status" value="1"/>
</dbReference>
<proteinExistence type="predicted"/>
<keyword evidence="4 6" id="KW-1133">Transmembrane helix</keyword>
<dbReference type="InterPro" id="IPR027417">
    <property type="entry name" value="P-loop_NTPase"/>
</dbReference>
<dbReference type="PANTHER" id="PTHR24223">
    <property type="entry name" value="ATP-BINDING CASSETTE SUB-FAMILY C"/>
    <property type="match status" value="1"/>
</dbReference>
<keyword evidence="1 6" id="KW-0812">Transmembrane</keyword>
<keyword evidence="7" id="KW-1185">Reference proteome</keyword>
<feature type="transmembrane region" description="Helical" evidence="6">
    <location>
        <begin position="6"/>
        <end position="25"/>
    </location>
</feature>
<evidence type="ECO:0000313" key="8">
    <source>
        <dbReference type="WBParaSite" id="jg21258"/>
    </source>
</evidence>
<protein>
    <submittedName>
        <fullName evidence="8">Uncharacterized protein</fullName>
    </submittedName>
</protein>
<dbReference type="Proteomes" id="UP000887574">
    <property type="component" value="Unplaced"/>
</dbReference>
<evidence type="ECO:0000256" key="6">
    <source>
        <dbReference type="SAM" id="Phobius"/>
    </source>
</evidence>
<dbReference type="GO" id="GO:0016020">
    <property type="term" value="C:membrane"/>
    <property type="evidence" value="ECO:0007669"/>
    <property type="project" value="InterPro"/>
</dbReference>
<dbReference type="WBParaSite" id="jg21258">
    <property type="protein sequence ID" value="jg21258"/>
    <property type="gene ID" value="jg21258"/>
</dbReference>
<evidence type="ECO:0000313" key="7">
    <source>
        <dbReference type="Proteomes" id="UP000887574"/>
    </source>
</evidence>
<dbReference type="GO" id="GO:0005524">
    <property type="term" value="F:ATP binding"/>
    <property type="evidence" value="ECO:0007669"/>
    <property type="project" value="UniProtKB-KW"/>
</dbReference>
<evidence type="ECO:0000256" key="2">
    <source>
        <dbReference type="ARBA" id="ARBA00022741"/>
    </source>
</evidence>
<dbReference type="SUPFAM" id="SSF90123">
    <property type="entry name" value="ABC transporter transmembrane region"/>
    <property type="match status" value="1"/>
</dbReference>
<dbReference type="InterPro" id="IPR050173">
    <property type="entry name" value="ABC_transporter_C-like"/>
</dbReference>
<evidence type="ECO:0000256" key="3">
    <source>
        <dbReference type="ARBA" id="ARBA00022840"/>
    </source>
</evidence>
<dbReference type="Gene3D" id="1.20.1560.10">
    <property type="entry name" value="ABC transporter type 1, transmembrane domain"/>
    <property type="match status" value="1"/>
</dbReference>
<dbReference type="GO" id="GO:0042626">
    <property type="term" value="F:ATPase-coupled transmembrane transporter activity"/>
    <property type="evidence" value="ECO:0007669"/>
    <property type="project" value="TreeGrafter"/>
</dbReference>
<keyword evidence="2" id="KW-0547">Nucleotide-binding</keyword>
<dbReference type="SUPFAM" id="SSF52540">
    <property type="entry name" value="P-loop containing nucleoside triphosphate hydrolases"/>
    <property type="match status" value="1"/>
</dbReference>
<accession>A0A915DL96</accession>
<evidence type="ECO:0000256" key="5">
    <source>
        <dbReference type="ARBA" id="ARBA00023136"/>
    </source>
</evidence>